<gene>
    <name evidence="1" type="primary">AVEN_162156_1</name>
    <name evidence="1" type="ORF">CDAR_34421</name>
</gene>
<keyword evidence="2" id="KW-1185">Reference proteome</keyword>
<accession>A0AAV4MMP8</accession>
<dbReference type="Proteomes" id="UP001054837">
    <property type="component" value="Unassembled WGS sequence"/>
</dbReference>
<organism evidence="1 2">
    <name type="scientific">Caerostris darwini</name>
    <dbReference type="NCBI Taxonomy" id="1538125"/>
    <lineage>
        <taxon>Eukaryota</taxon>
        <taxon>Metazoa</taxon>
        <taxon>Ecdysozoa</taxon>
        <taxon>Arthropoda</taxon>
        <taxon>Chelicerata</taxon>
        <taxon>Arachnida</taxon>
        <taxon>Araneae</taxon>
        <taxon>Araneomorphae</taxon>
        <taxon>Entelegynae</taxon>
        <taxon>Araneoidea</taxon>
        <taxon>Araneidae</taxon>
        <taxon>Caerostris</taxon>
    </lineage>
</organism>
<evidence type="ECO:0000313" key="2">
    <source>
        <dbReference type="Proteomes" id="UP001054837"/>
    </source>
</evidence>
<dbReference type="AlphaFoldDB" id="A0AAV4MMP8"/>
<sequence length="178" mass="20798">MDLLINFKLNKVALSTYVKKAFLQIALGDYRKDAVRFLCVDDKSSNSQKFNIHRMLFRINTSSFLSSAIIKYHNQQKRETSNHYQHIKNCRFRDDLIGEIDTYRDALEITRKMKHIMKDAWVLLRKETSNGMKLMELGKTNFDIQLLDSSISLGSNLTKVIGMAWGTTTRRDVLRMTR</sequence>
<dbReference type="EMBL" id="BPLQ01000492">
    <property type="protein sequence ID" value="GIX72044.1"/>
    <property type="molecule type" value="Genomic_DNA"/>
</dbReference>
<protein>
    <submittedName>
        <fullName evidence="1">Uncharacterized protein</fullName>
    </submittedName>
</protein>
<proteinExistence type="predicted"/>
<name>A0AAV4MMP8_9ARAC</name>
<reference evidence="1 2" key="1">
    <citation type="submission" date="2021-06" db="EMBL/GenBank/DDBJ databases">
        <title>Caerostris darwini draft genome.</title>
        <authorList>
            <person name="Kono N."/>
            <person name="Arakawa K."/>
        </authorList>
    </citation>
    <scope>NUCLEOTIDE SEQUENCE [LARGE SCALE GENOMIC DNA]</scope>
</reference>
<comment type="caution">
    <text evidence="1">The sequence shown here is derived from an EMBL/GenBank/DDBJ whole genome shotgun (WGS) entry which is preliminary data.</text>
</comment>
<evidence type="ECO:0000313" key="1">
    <source>
        <dbReference type="EMBL" id="GIX72044.1"/>
    </source>
</evidence>